<evidence type="ECO:0000256" key="8">
    <source>
        <dbReference type="SAM" id="Coils"/>
    </source>
</evidence>
<dbReference type="EMBL" id="JANEYG010000030">
    <property type="protein sequence ID" value="KAJ8917830.1"/>
    <property type="molecule type" value="Genomic_DNA"/>
</dbReference>
<evidence type="ECO:0000256" key="1">
    <source>
        <dbReference type="ARBA" id="ARBA00010877"/>
    </source>
</evidence>
<gene>
    <name evidence="9" type="ORF">NQ315_010739</name>
</gene>
<evidence type="ECO:0000256" key="4">
    <source>
        <dbReference type="ARBA" id="ARBA00022989"/>
    </source>
</evidence>
<evidence type="ECO:0000256" key="6">
    <source>
        <dbReference type="ARBA" id="ARBA00023136"/>
    </source>
</evidence>
<dbReference type="GO" id="GO:0061617">
    <property type="term" value="C:MICOS complex"/>
    <property type="evidence" value="ECO:0007669"/>
    <property type="project" value="TreeGrafter"/>
</dbReference>
<dbReference type="PANTHER" id="PTHR15415">
    <property type="entry name" value="MITOFILIN"/>
    <property type="match status" value="1"/>
</dbReference>
<dbReference type="GO" id="GO:0042407">
    <property type="term" value="P:cristae formation"/>
    <property type="evidence" value="ECO:0007669"/>
    <property type="project" value="TreeGrafter"/>
</dbReference>
<evidence type="ECO:0000256" key="5">
    <source>
        <dbReference type="ARBA" id="ARBA00023128"/>
    </source>
</evidence>
<proteinExistence type="inferred from homology"/>
<evidence type="ECO:0000313" key="10">
    <source>
        <dbReference type="Proteomes" id="UP001159042"/>
    </source>
</evidence>
<reference evidence="9 10" key="1">
    <citation type="journal article" date="2023" name="Insect Mol. Biol.">
        <title>Genome sequencing provides insights into the evolution of gene families encoding plant cell wall-degrading enzymes in longhorned beetles.</title>
        <authorList>
            <person name="Shin N.R."/>
            <person name="Okamura Y."/>
            <person name="Kirsch R."/>
            <person name="Pauchet Y."/>
        </authorList>
    </citation>
    <scope>NUCLEOTIDE SEQUENCE [LARGE SCALE GENOMIC DNA]</scope>
    <source>
        <strain evidence="9">EAD_L_NR</strain>
    </source>
</reference>
<accession>A0AAV8VUJ8</accession>
<dbReference type="AlphaFoldDB" id="A0AAV8VUJ8"/>
<evidence type="ECO:0000256" key="2">
    <source>
        <dbReference type="ARBA" id="ARBA00022692"/>
    </source>
</evidence>
<keyword evidence="5 7" id="KW-0496">Mitochondrion</keyword>
<keyword evidence="2 7" id="KW-0812">Transmembrane</keyword>
<dbReference type="InterPro" id="IPR019133">
    <property type="entry name" value="MIC60"/>
</dbReference>
<evidence type="ECO:0000313" key="9">
    <source>
        <dbReference type="EMBL" id="KAJ8917830.1"/>
    </source>
</evidence>
<comment type="function">
    <text evidence="7">Component of the MICOS complex, a large protein complex of the mitochondrial inner membrane that plays crucial roles in the maintenance of crista junctions, inner membrane architecture, and formation of contact sites to the outer membrane.</text>
</comment>
<comment type="similarity">
    <text evidence="1 7">Belongs to the MICOS complex subunit Mic60 family.</text>
</comment>
<protein>
    <recommendedName>
        <fullName evidence="7">MICOS complex subunit MIC60</fullName>
    </recommendedName>
    <alternativeName>
        <fullName evidence="7">Mitofilin</fullName>
    </alternativeName>
</protein>
<keyword evidence="10" id="KW-1185">Reference proteome</keyword>
<evidence type="ECO:0000256" key="3">
    <source>
        <dbReference type="ARBA" id="ARBA00022792"/>
    </source>
</evidence>
<feature type="coiled-coil region" evidence="8">
    <location>
        <begin position="231"/>
        <end position="291"/>
    </location>
</feature>
<evidence type="ECO:0000256" key="7">
    <source>
        <dbReference type="RuleBase" id="RU363000"/>
    </source>
</evidence>
<keyword evidence="3 7" id="KW-0999">Mitochondrion inner membrane</keyword>
<comment type="caution">
    <text evidence="9">The sequence shown here is derived from an EMBL/GenBank/DDBJ whole genome shotgun (WGS) entry which is preliminary data.</text>
</comment>
<dbReference type="Proteomes" id="UP001159042">
    <property type="component" value="Unassembled WGS sequence"/>
</dbReference>
<name>A0AAV8VUJ8_9CUCU</name>
<comment type="subcellular location">
    <subcellularLocation>
        <location evidence="7">Mitochondrion inner membrane</location>
        <topology evidence="7">Single-pass membrane protein</topology>
    </subcellularLocation>
</comment>
<organism evidence="9 10">
    <name type="scientific">Exocentrus adspersus</name>
    <dbReference type="NCBI Taxonomy" id="1586481"/>
    <lineage>
        <taxon>Eukaryota</taxon>
        <taxon>Metazoa</taxon>
        <taxon>Ecdysozoa</taxon>
        <taxon>Arthropoda</taxon>
        <taxon>Hexapoda</taxon>
        <taxon>Insecta</taxon>
        <taxon>Pterygota</taxon>
        <taxon>Neoptera</taxon>
        <taxon>Endopterygota</taxon>
        <taxon>Coleoptera</taxon>
        <taxon>Polyphaga</taxon>
        <taxon>Cucujiformia</taxon>
        <taxon>Chrysomeloidea</taxon>
        <taxon>Cerambycidae</taxon>
        <taxon>Lamiinae</taxon>
        <taxon>Acanthocinini</taxon>
        <taxon>Exocentrus</taxon>
    </lineage>
</organism>
<keyword evidence="4" id="KW-1133">Transmembrane helix</keyword>
<keyword evidence="6" id="KW-0472">Membrane</keyword>
<keyword evidence="8" id="KW-0175">Coiled coil</keyword>
<comment type="subunit">
    <text evidence="7">Component of the mitochondrial contact site and cristae organizing system (MICOS) complex.</text>
</comment>
<dbReference type="PANTHER" id="PTHR15415:SF7">
    <property type="entry name" value="MICOS COMPLEX SUBUNIT MIC60"/>
    <property type="match status" value="1"/>
</dbReference>
<dbReference type="Pfam" id="PF09731">
    <property type="entry name" value="Mitofilin"/>
    <property type="match status" value="1"/>
</dbReference>
<sequence>MLRVIRRISEKRITWKTRQVPEIKFHSNNYKKLLFGPVQARPYSSQHQTKKSGGGGTLVALSALALAGGATLGYAKYDPEFRKLLTSYVPYTDSILKTVFVEEGEGNILSVAYNNVKSSVINLVSGGGQQQSTKTPVRAGELVPEPAEYKVGEVKPTASESEAVDCAKLKELEDKICQSAEEAVNAYNKALFILKTYNQDIEYIIDVAVNEIKPETWDEVRRKTKSKHECIRRAQEKADEATRDINQLKDLVSRSTFDVPETTKEIIRNNISKVQDDIQKARKQLDVEQRSGSVTEKYWDKVEKARSHFSKELESLFPCIDLSQKELKINEDDLDLFILHTYANVLFYQKELAKMETIVQEKVRQAVEAARKGGGEPLTNAQICEALEQEKRRLALCFQQQLLKVRKEAEQELRDQLKRQSQAFTDHLNDAINTRAMEIERELTRKYDELLEAERCQYKLRLASAVGRLKGLDQAIKEKKDAEEAAKQAQVLWSACQSLLRAIKAGCPGLPWKDQLRPLEPEIGAVKKAAAQNDELVTVVLNGIPNEAKERGVYPEDALRERFLKVEQVARTVALVPENGAALPIHILSYLQSLLLIKAASPIPQCELNDETVDFSKLNTNDILQRARYWLDRGDFAQTLKYMNLLKGAPRCVARQWMNETRILLETQQAANTLMAHASSSGLMYL</sequence>